<evidence type="ECO:0000256" key="1">
    <source>
        <dbReference type="SAM" id="Phobius"/>
    </source>
</evidence>
<sequence>MFRSFGRNIRLVLVLFITVYIVASSFILYRTMEHRSLDMLRQLSVQYTGQQHKNTLLFMNWLEETSKLISNNQVVQNALKKPTYDGAISPILEGIRSSSSDILGIYIWGEAGGTYSSSNVSGLLPFAEIKKKPGMEQFLNNREQALRWTVLNREHLMNAPSDLRDRLLLEVKIKGSMGDVLGLLSLEVEIDKLYSFYLSGENTIYGENEVYLLTGNGKLLSAADVPKERLQEIKAALVTSEKATLAEPVTQGIDQNSTGRGDADLLERETADGLILLYPLPESAERIVTYISADGMNAELRTFKYLMLALNIVVFIVFWLLISVLSGSIVNPLKQLYLKINSTMKD</sequence>
<evidence type="ECO:0000313" key="2">
    <source>
        <dbReference type="EMBL" id="OMD28030.1"/>
    </source>
</evidence>
<organism evidence="2 3">
    <name type="scientific">Paenibacillus odorifer</name>
    <dbReference type="NCBI Taxonomy" id="189426"/>
    <lineage>
        <taxon>Bacteria</taxon>
        <taxon>Bacillati</taxon>
        <taxon>Bacillota</taxon>
        <taxon>Bacilli</taxon>
        <taxon>Bacillales</taxon>
        <taxon>Paenibacillaceae</taxon>
        <taxon>Paenibacillus</taxon>
    </lineage>
</organism>
<keyword evidence="1" id="KW-0812">Transmembrane</keyword>
<evidence type="ECO:0000313" key="3">
    <source>
        <dbReference type="Proteomes" id="UP000187465"/>
    </source>
</evidence>
<keyword evidence="1" id="KW-1133">Transmembrane helix</keyword>
<accession>A0A1R0X3Z1</accession>
<dbReference type="Proteomes" id="UP000187465">
    <property type="component" value="Unassembled WGS sequence"/>
</dbReference>
<name>A0A1R0X3Z1_9BACL</name>
<dbReference type="AlphaFoldDB" id="A0A1R0X3Z1"/>
<comment type="caution">
    <text evidence="2">The sequence shown here is derived from an EMBL/GenBank/DDBJ whole genome shotgun (WGS) entry which is preliminary data.</text>
</comment>
<feature type="transmembrane region" description="Helical" evidence="1">
    <location>
        <begin position="305"/>
        <end position="329"/>
    </location>
</feature>
<protein>
    <recommendedName>
        <fullName evidence="4">Cache domain-containing protein</fullName>
    </recommendedName>
</protein>
<proteinExistence type="predicted"/>
<reference evidence="2 3" key="1">
    <citation type="submission" date="2016-10" db="EMBL/GenBank/DDBJ databases">
        <title>Paenibacillus species isolates.</title>
        <authorList>
            <person name="Beno S.M."/>
        </authorList>
    </citation>
    <scope>NUCLEOTIDE SEQUENCE [LARGE SCALE GENOMIC DNA]</scope>
    <source>
        <strain evidence="2 3">FSL H7-0604</strain>
    </source>
</reference>
<dbReference type="EMBL" id="MKQP01000034">
    <property type="protein sequence ID" value="OMD28030.1"/>
    <property type="molecule type" value="Genomic_DNA"/>
</dbReference>
<dbReference type="RefSeq" id="WP_036677251.1">
    <property type="nucleotide sequence ID" value="NZ_MKQP01000034.1"/>
</dbReference>
<gene>
    <name evidence="2" type="ORF">BJP51_02685</name>
</gene>
<keyword evidence="1" id="KW-0472">Membrane</keyword>
<evidence type="ECO:0008006" key="4">
    <source>
        <dbReference type="Google" id="ProtNLM"/>
    </source>
</evidence>
<feature type="transmembrane region" description="Helical" evidence="1">
    <location>
        <begin position="12"/>
        <end position="29"/>
    </location>
</feature>